<dbReference type="Proteomes" id="UP000287188">
    <property type="component" value="Unassembled WGS sequence"/>
</dbReference>
<name>A0A402AQT6_9CHLR</name>
<organism evidence="1 2">
    <name type="scientific">Dictyobacter kobayashii</name>
    <dbReference type="NCBI Taxonomy" id="2014872"/>
    <lineage>
        <taxon>Bacteria</taxon>
        <taxon>Bacillati</taxon>
        <taxon>Chloroflexota</taxon>
        <taxon>Ktedonobacteria</taxon>
        <taxon>Ktedonobacterales</taxon>
        <taxon>Dictyobacteraceae</taxon>
        <taxon>Dictyobacter</taxon>
    </lineage>
</organism>
<evidence type="ECO:0000313" key="1">
    <source>
        <dbReference type="EMBL" id="GCE21458.1"/>
    </source>
</evidence>
<reference evidence="2" key="1">
    <citation type="submission" date="2018-12" db="EMBL/GenBank/DDBJ databases">
        <title>Tengunoibacter tsumagoiensis gen. nov., sp. nov., Dictyobacter kobayashii sp. nov., D. alpinus sp. nov., and D. joshuensis sp. nov. and description of Dictyobacteraceae fam. nov. within the order Ktedonobacterales isolated from Tengu-no-mugimeshi.</title>
        <authorList>
            <person name="Wang C.M."/>
            <person name="Zheng Y."/>
            <person name="Sakai Y."/>
            <person name="Toyoda A."/>
            <person name="Minakuchi Y."/>
            <person name="Abe K."/>
            <person name="Yokota A."/>
            <person name="Yabe S."/>
        </authorList>
    </citation>
    <scope>NUCLEOTIDE SEQUENCE [LARGE SCALE GENOMIC DNA]</scope>
    <source>
        <strain evidence="2">Uno11</strain>
    </source>
</reference>
<evidence type="ECO:0000313" key="2">
    <source>
        <dbReference type="Proteomes" id="UP000287188"/>
    </source>
</evidence>
<keyword evidence="2" id="KW-1185">Reference proteome</keyword>
<dbReference type="AlphaFoldDB" id="A0A402AQT6"/>
<protein>
    <submittedName>
        <fullName evidence="1">Uncharacterized protein</fullName>
    </submittedName>
</protein>
<accession>A0A402AQT6</accession>
<comment type="caution">
    <text evidence="1">The sequence shown here is derived from an EMBL/GenBank/DDBJ whole genome shotgun (WGS) entry which is preliminary data.</text>
</comment>
<gene>
    <name evidence="1" type="ORF">KDK_52580</name>
</gene>
<sequence length="45" mass="5109">MFEHTTLQVPAMPELKIMIYTPLPGTDTMEKLQQLMDQDVAISAM</sequence>
<proteinExistence type="predicted"/>
<dbReference type="EMBL" id="BIFS01000001">
    <property type="protein sequence ID" value="GCE21458.1"/>
    <property type="molecule type" value="Genomic_DNA"/>
</dbReference>